<sequence>MYWCKQKPIFAISFCLLFFVACRPDEQQTTPQYFGLEPYFKAEAERLNKLHPTINKSVIYNSHAETKLVAIKNWKQELGLFIESDINKPAWRNDYKVTVKADSVFYNAIDTNLRTRSIVIVNRAHKIKLIAITNFTKNSLYQTTDNLSYYPDSVYRIEKRQSVKILGANNYQITGRFK</sequence>
<dbReference type="EMBL" id="RBKU01000001">
    <property type="protein sequence ID" value="RKR82585.1"/>
    <property type="molecule type" value="Genomic_DNA"/>
</dbReference>
<dbReference type="OrthoDB" id="794757at2"/>
<keyword evidence="1" id="KW-0732">Signal</keyword>
<name>A0A495J0T1_9SPHI</name>
<evidence type="ECO:0000313" key="3">
    <source>
        <dbReference type="Proteomes" id="UP000268007"/>
    </source>
</evidence>
<keyword evidence="3" id="KW-1185">Reference proteome</keyword>
<organism evidence="2 3">
    <name type="scientific">Mucilaginibacter gracilis</name>
    <dbReference type="NCBI Taxonomy" id="423350"/>
    <lineage>
        <taxon>Bacteria</taxon>
        <taxon>Pseudomonadati</taxon>
        <taxon>Bacteroidota</taxon>
        <taxon>Sphingobacteriia</taxon>
        <taxon>Sphingobacteriales</taxon>
        <taxon>Sphingobacteriaceae</taxon>
        <taxon>Mucilaginibacter</taxon>
    </lineage>
</organism>
<feature type="chain" id="PRO_5019828244" evidence="1">
    <location>
        <begin position="24"/>
        <end position="178"/>
    </location>
</feature>
<evidence type="ECO:0000256" key="1">
    <source>
        <dbReference type="SAM" id="SignalP"/>
    </source>
</evidence>
<gene>
    <name evidence="2" type="ORF">BDD43_2770</name>
</gene>
<proteinExistence type="predicted"/>
<dbReference type="PROSITE" id="PS51257">
    <property type="entry name" value="PROKAR_LIPOPROTEIN"/>
    <property type="match status" value="1"/>
</dbReference>
<protein>
    <submittedName>
        <fullName evidence="2">Uncharacterized protein</fullName>
    </submittedName>
</protein>
<reference evidence="2 3" key="1">
    <citation type="submission" date="2018-10" db="EMBL/GenBank/DDBJ databases">
        <title>Genomic Encyclopedia of Archaeal and Bacterial Type Strains, Phase II (KMG-II): from individual species to whole genera.</title>
        <authorList>
            <person name="Goeker M."/>
        </authorList>
    </citation>
    <scope>NUCLEOTIDE SEQUENCE [LARGE SCALE GENOMIC DNA]</scope>
    <source>
        <strain evidence="2 3">DSM 18602</strain>
    </source>
</reference>
<evidence type="ECO:0000313" key="2">
    <source>
        <dbReference type="EMBL" id="RKR82585.1"/>
    </source>
</evidence>
<feature type="signal peptide" evidence="1">
    <location>
        <begin position="1"/>
        <end position="23"/>
    </location>
</feature>
<dbReference type="AlphaFoldDB" id="A0A495J0T1"/>
<dbReference type="Proteomes" id="UP000268007">
    <property type="component" value="Unassembled WGS sequence"/>
</dbReference>
<dbReference type="RefSeq" id="WP_121198174.1">
    <property type="nucleotide sequence ID" value="NZ_RBKU01000001.1"/>
</dbReference>
<comment type="caution">
    <text evidence="2">The sequence shown here is derived from an EMBL/GenBank/DDBJ whole genome shotgun (WGS) entry which is preliminary data.</text>
</comment>
<accession>A0A495J0T1</accession>